<dbReference type="KEGG" id="pshq:F3W81_05520"/>
<dbReference type="Proteomes" id="UP000594118">
    <property type="component" value="Chromosome"/>
</dbReference>
<dbReference type="EMBL" id="CP045201">
    <property type="protein sequence ID" value="QOL80327.1"/>
    <property type="molecule type" value="Genomic_DNA"/>
</dbReference>
<dbReference type="PROSITE" id="PS51819">
    <property type="entry name" value="VOC"/>
    <property type="match status" value="1"/>
</dbReference>
<dbReference type="InterPro" id="IPR037523">
    <property type="entry name" value="VOC_core"/>
</dbReference>
<feature type="domain" description="VOC" evidence="1">
    <location>
        <begin position="4"/>
        <end position="121"/>
    </location>
</feature>
<dbReference type="Gene3D" id="3.10.180.10">
    <property type="entry name" value="2,3-Dihydroxybiphenyl 1,2-Dioxygenase, domain 1"/>
    <property type="match status" value="1"/>
</dbReference>
<dbReference type="SUPFAM" id="SSF54593">
    <property type="entry name" value="Glyoxalase/Bleomycin resistance protein/Dihydroxybiphenyl dioxygenase"/>
    <property type="match status" value="1"/>
</dbReference>
<evidence type="ECO:0000313" key="3">
    <source>
        <dbReference type="Proteomes" id="UP000594118"/>
    </source>
</evidence>
<gene>
    <name evidence="2" type="ORF">F3W81_05520</name>
</gene>
<dbReference type="Pfam" id="PF00903">
    <property type="entry name" value="Glyoxalase"/>
    <property type="match status" value="1"/>
</dbReference>
<keyword evidence="3" id="KW-1185">Reference proteome</keyword>
<protein>
    <submittedName>
        <fullName evidence="2">VOC family protein</fullName>
    </submittedName>
</protein>
<dbReference type="RefSeq" id="WP_193082645.1">
    <property type="nucleotide sequence ID" value="NZ_CP045201.1"/>
</dbReference>
<dbReference type="InterPro" id="IPR029068">
    <property type="entry name" value="Glyas_Bleomycin-R_OHBP_Dase"/>
</dbReference>
<dbReference type="AlphaFoldDB" id="A0A7L9WKU4"/>
<dbReference type="PANTHER" id="PTHR35006">
    <property type="entry name" value="GLYOXALASE FAMILY PROTEIN (AFU_ORTHOLOGUE AFUA_5G14830)"/>
    <property type="match status" value="1"/>
</dbReference>
<accession>A0A7L9WKU4</accession>
<dbReference type="PANTHER" id="PTHR35006:SF4">
    <property type="entry name" value="BLR7706 PROTEIN"/>
    <property type="match status" value="1"/>
</dbReference>
<reference evidence="2 3" key="1">
    <citation type="submission" date="2019-10" db="EMBL/GenBank/DDBJ databases">
        <title>Pseudopuniceibacterium sp. HQ09 islated from Antarctica.</title>
        <authorList>
            <person name="Liao L."/>
            <person name="Su S."/>
            <person name="Chen B."/>
            <person name="Yu Y."/>
        </authorList>
    </citation>
    <scope>NUCLEOTIDE SEQUENCE [LARGE SCALE GENOMIC DNA]</scope>
    <source>
        <strain evidence="2 3">HQ09</strain>
    </source>
</reference>
<name>A0A7L9WKU4_9RHOB</name>
<organism evidence="2 3">
    <name type="scientific">Pseudooceanicola spongiae</name>
    <dbReference type="NCBI Taxonomy" id="2613965"/>
    <lineage>
        <taxon>Bacteria</taxon>
        <taxon>Pseudomonadati</taxon>
        <taxon>Pseudomonadota</taxon>
        <taxon>Alphaproteobacteria</taxon>
        <taxon>Rhodobacterales</taxon>
        <taxon>Paracoccaceae</taxon>
        <taxon>Pseudooceanicola</taxon>
    </lineage>
</organism>
<proteinExistence type="predicted"/>
<dbReference type="CDD" id="cd07262">
    <property type="entry name" value="VOC_like"/>
    <property type="match status" value="1"/>
</dbReference>
<evidence type="ECO:0000259" key="1">
    <source>
        <dbReference type="PROSITE" id="PS51819"/>
    </source>
</evidence>
<dbReference type="InterPro" id="IPR004360">
    <property type="entry name" value="Glyas_Fos-R_dOase_dom"/>
</dbReference>
<evidence type="ECO:0000313" key="2">
    <source>
        <dbReference type="EMBL" id="QOL80327.1"/>
    </source>
</evidence>
<sequence length="125" mass="13531">MSALFDHVTLGVSDIARARAFYNRIMPTLGVPLLWETATMLTYGKDGQDFGLQCDTASARQGTHVAFAAPDRTSVDRFHAEALAAGGQDAGAPGLRPQYQGRYYAAFILDPDGNRIEAVFHAPED</sequence>